<dbReference type="AlphaFoldDB" id="A0A3B1BIF8"/>
<dbReference type="Pfam" id="PF14714">
    <property type="entry name" value="KH_dom-like"/>
    <property type="match status" value="1"/>
</dbReference>
<dbReference type="NCBIfam" id="TIGR03594">
    <property type="entry name" value="GTPase_EngA"/>
    <property type="match status" value="1"/>
</dbReference>
<comment type="similarity">
    <text evidence="1">Belongs to the TRAFAC class TrmE-Era-EngA-EngB-Septin-like GTPase superfamily. EngA (Der) GTPase family.</text>
</comment>
<dbReference type="PANTHER" id="PTHR43834:SF6">
    <property type="entry name" value="GTPASE DER"/>
    <property type="match status" value="1"/>
</dbReference>
<feature type="domain" description="EngA-type G" evidence="8">
    <location>
        <begin position="4"/>
        <end position="168"/>
    </location>
</feature>
<dbReference type="InterPro" id="IPR005225">
    <property type="entry name" value="Small_GTP-bd"/>
</dbReference>
<dbReference type="GO" id="GO:0042254">
    <property type="term" value="P:ribosome biogenesis"/>
    <property type="evidence" value="ECO:0007669"/>
    <property type="project" value="UniProtKB-KW"/>
</dbReference>
<evidence type="ECO:0000256" key="4">
    <source>
        <dbReference type="ARBA" id="ARBA00022737"/>
    </source>
</evidence>
<dbReference type="InterPro" id="IPR015946">
    <property type="entry name" value="KH_dom-like_a/b"/>
</dbReference>
<evidence type="ECO:0000256" key="5">
    <source>
        <dbReference type="ARBA" id="ARBA00022741"/>
    </source>
</evidence>
<evidence type="ECO:0000259" key="8">
    <source>
        <dbReference type="PROSITE" id="PS51712"/>
    </source>
</evidence>
<evidence type="ECO:0000256" key="2">
    <source>
        <dbReference type="ARBA" id="ARBA00020953"/>
    </source>
</evidence>
<evidence type="ECO:0000256" key="1">
    <source>
        <dbReference type="ARBA" id="ARBA00008279"/>
    </source>
</evidence>
<gene>
    <name evidence="9" type="ORF">MNBD_IGNAVI01-1283</name>
</gene>
<dbReference type="Pfam" id="PF01926">
    <property type="entry name" value="MMR_HSR1"/>
    <property type="match status" value="2"/>
</dbReference>
<evidence type="ECO:0000256" key="6">
    <source>
        <dbReference type="ARBA" id="ARBA00023134"/>
    </source>
</evidence>
<keyword evidence="4" id="KW-0677">Repeat</keyword>
<dbReference type="GO" id="GO:0043022">
    <property type="term" value="F:ribosome binding"/>
    <property type="evidence" value="ECO:0007669"/>
    <property type="project" value="TreeGrafter"/>
</dbReference>
<dbReference type="FunFam" id="3.30.300.20:FF:000004">
    <property type="entry name" value="GTPase Der"/>
    <property type="match status" value="1"/>
</dbReference>
<organism evidence="9">
    <name type="scientific">hydrothermal vent metagenome</name>
    <dbReference type="NCBI Taxonomy" id="652676"/>
    <lineage>
        <taxon>unclassified sequences</taxon>
        <taxon>metagenomes</taxon>
        <taxon>ecological metagenomes</taxon>
    </lineage>
</organism>
<protein>
    <recommendedName>
        <fullName evidence="2">GTPase Der</fullName>
    </recommendedName>
    <alternativeName>
        <fullName evidence="7">GTP-binding protein EngA</fullName>
    </alternativeName>
</protein>
<keyword evidence="6" id="KW-0342">GTP-binding</keyword>
<dbReference type="CDD" id="cd01895">
    <property type="entry name" value="EngA2"/>
    <property type="match status" value="1"/>
</dbReference>
<dbReference type="Gene3D" id="3.40.50.300">
    <property type="entry name" value="P-loop containing nucleotide triphosphate hydrolases"/>
    <property type="match status" value="2"/>
</dbReference>
<dbReference type="NCBIfam" id="TIGR00231">
    <property type="entry name" value="small_GTP"/>
    <property type="match status" value="2"/>
</dbReference>
<evidence type="ECO:0000256" key="7">
    <source>
        <dbReference type="ARBA" id="ARBA00032345"/>
    </source>
</evidence>
<dbReference type="EMBL" id="UOGD01000037">
    <property type="protein sequence ID" value="VAX15882.1"/>
    <property type="molecule type" value="Genomic_DNA"/>
</dbReference>
<sequence length="442" mass="49735">MSIPLVVIVGRPNVGKSTLFNRLTRSKNAIVDDESGVTRDRHYGEVEWDGKVFQIVDTGGYVPHSSELFETAIREQVEIALNEADAIFFVVDGRDGLTPVDEIIADMLRSSQKPILVVVNKLDNPNQGLNAAEFFNLGIGNVYDISAIHGRNVGDLLDELFTEIKYNPEDDEEDTRLKIAIVGRPNSGKSSLTNALLGFDRSIVTNIPGTTRDSINSILKYHGEEIVLVDTAGLRKRTKVKENIEFYSNVRTLRALANSDIAIVMIDAQFGLESQDQRIITEAIQRRKGIIIAINKWDLIEKETNTARDFELKIKEKLGSASYIKIIFISALTKQRIYKTIDLAKEIEADRKKKIPTKLLNDTLLPEILRTPPPATPTGKEVKIKYITQVGSKYPIFLFFANQVKYVPDSYRRFLEKLVRKHFGFDGVAITISLKNKNPDDE</sequence>
<dbReference type="HAMAP" id="MF_00195">
    <property type="entry name" value="GTPase_Der"/>
    <property type="match status" value="1"/>
</dbReference>
<dbReference type="InterPro" id="IPR006073">
    <property type="entry name" value="GTP-bd"/>
</dbReference>
<dbReference type="InterPro" id="IPR031166">
    <property type="entry name" value="G_ENGA"/>
</dbReference>
<dbReference type="InterPro" id="IPR016484">
    <property type="entry name" value="GTPase_Der"/>
</dbReference>
<dbReference type="Gene3D" id="3.30.300.20">
    <property type="match status" value="1"/>
</dbReference>
<feature type="domain" description="EngA-type G" evidence="8">
    <location>
        <begin position="177"/>
        <end position="352"/>
    </location>
</feature>
<proteinExistence type="inferred from homology"/>
<keyword evidence="5" id="KW-0547">Nucleotide-binding</keyword>
<accession>A0A3B1BIF8</accession>
<reference evidence="9" key="1">
    <citation type="submission" date="2018-06" db="EMBL/GenBank/DDBJ databases">
        <authorList>
            <person name="Zhirakovskaya E."/>
        </authorList>
    </citation>
    <scope>NUCLEOTIDE SEQUENCE</scope>
</reference>
<dbReference type="SUPFAM" id="SSF52540">
    <property type="entry name" value="P-loop containing nucleoside triphosphate hydrolases"/>
    <property type="match status" value="2"/>
</dbReference>
<dbReference type="InterPro" id="IPR032859">
    <property type="entry name" value="KH_dom-like"/>
</dbReference>
<dbReference type="PIRSF" id="PIRSF006485">
    <property type="entry name" value="GTP-binding_EngA"/>
    <property type="match status" value="1"/>
</dbReference>
<dbReference type="FunFam" id="3.40.50.300:FF:000040">
    <property type="entry name" value="GTPase Der"/>
    <property type="match status" value="1"/>
</dbReference>
<dbReference type="GO" id="GO:0005525">
    <property type="term" value="F:GTP binding"/>
    <property type="evidence" value="ECO:0007669"/>
    <property type="project" value="UniProtKB-KW"/>
</dbReference>
<name>A0A3B1BIF8_9ZZZZ</name>
<keyword evidence="3" id="KW-0690">Ribosome biogenesis</keyword>
<dbReference type="SMART" id="SM00173">
    <property type="entry name" value="RAS"/>
    <property type="match status" value="1"/>
</dbReference>
<dbReference type="PANTHER" id="PTHR43834">
    <property type="entry name" value="GTPASE DER"/>
    <property type="match status" value="1"/>
</dbReference>
<evidence type="ECO:0000313" key="9">
    <source>
        <dbReference type="EMBL" id="VAX15882.1"/>
    </source>
</evidence>
<dbReference type="InterPro" id="IPR027417">
    <property type="entry name" value="P-loop_NTPase"/>
</dbReference>
<dbReference type="CDD" id="cd01894">
    <property type="entry name" value="EngA1"/>
    <property type="match status" value="1"/>
</dbReference>
<dbReference type="FunFam" id="3.40.50.300:FF:000057">
    <property type="entry name" value="GTPase Der"/>
    <property type="match status" value="1"/>
</dbReference>
<dbReference type="PROSITE" id="PS51712">
    <property type="entry name" value="G_ENGA"/>
    <property type="match status" value="2"/>
</dbReference>
<evidence type="ECO:0000256" key="3">
    <source>
        <dbReference type="ARBA" id="ARBA00022517"/>
    </source>
</evidence>
<dbReference type="PRINTS" id="PR00326">
    <property type="entry name" value="GTP1OBG"/>
</dbReference>